<keyword evidence="2" id="KW-1185">Reference proteome</keyword>
<dbReference type="InterPro" id="IPR037208">
    <property type="entry name" value="Spo0E-like_sf"/>
</dbReference>
<protein>
    <submittedName>
        <fullName evidence="1">Spo0E family sporulation regulatory protein-aspartic acid phosphatase</fullName>
    </submittedName>
</protein>
<proteinExistence type="predicted"/>
<name>A0A8I1A7P6_THEIN</name>
<dbReference type="GO" id="GO:0046983">
    <property type="term" value="F:protein dimerization activity"/>
    <property type="evidence" value="ECO:0007669"/>
    <property type="project" value="InterPro"/>
</dbReference>
<comment type="caution">
    <text evidence="1">The sequence shown here is derived from an EMBL/GenBank/DDBJ whole genome shotgun (WGS) entry which is preliminary data.</text>
</comment>
<reference evidence="1 2" key="1">
    <citation type="submission" date="2020-12" db="EMBL/GenBank/DDBJ databases">
        <title>WGS of Thermoactinomyces spp.</title>
        <authorList>
            <person name="Cheng K."/>
        </authorList>
    </citation>
    <scope>NUCLEOTIDE SEQUENCE [LARGE SCALE GENOMIC DNA]</scope>
    <source>
        <strain evidence="2">CICC 10671\DSM 43846</strain>
    </source>
</reference>
<sequence>MSERHRIRRLQEEMEHLRKELYQLVNGEPERLMDARVLPLSEQLDVLILEMQRIRLEHR</sequence>
<dbReference type="Proteomes" id="UP000633619">
    <property type="component" value="Unassembled WGS sequence"/>
</dbReference>
<dbReference type="InterPro" id="IPR036638">
    <property type="entry name" value="HLH_DNA-bd_sf"/>
</dbReference>
<dbReference type="EMBL" id="JAECVW010000014">
    <property type="protein sequence ID" value="MBH8596374.1"/>
    <property type="molecule type" value="Genomic_DNA"/>
</dbReference>
<dbReference type="InterPro" id="IPR018540">
    <property type="entry name" value="Spo0E-like"/>
</dbReference>
<dbReference type="RefSeq" id="WP_037996443.1">
    <property type="nucleotide sequence ID" value="NZ_JACEIR010000016.1"/>
</dbReference>
<evidence type="ECO:0000313" key="2">
    <source>
        <dbReference type="Proteomes" id="UP000633619"/>
    </source>
</evidence>
<dbReference type="AlphaFoldDB" id="A0A8I1A7P6"/>
<dbReference type="SUPFAM" id="SSF140500">
    <property type="entry name" value="BAS1536-like"/>
    <property type="match status" value="1"/>
</dbReference>
<dbReference type="GO" id="GO:0043937">
    <property type="term" value="P:regulation of sporulation"/>
    <property type="evidence" value="ECO:0007669"/>
    <property type="project" value="InterPro"/>
</dbReference>
<accession>A0A8I1A7P6</accession>
<dbReference type="Gene3D" id="4.10.280.10">
    <property type="entry name" value="Helix-loop-helix DNA-binding domain"/>
    <property type="match status" value="1"/>
</dbReference>
<dbReference type="Pfam" id="PF09388">
    <property type="entry name" value="SpoOE-like"/>
    <property type="match status" value="1"/>
</dbReference>
<gene>
    <name evidence="1" type="ORF">I8U20_13800</name>
</gene>
<evidence type="ECO:0000313" key="1">
    <source>
        <dbReference type="EMBL" id="MBH8596374.1"/>
    </source>
</evidence>
<organism evidence="1 2">
    <name type="scientific">Thermoactinomyces intermedius</name>
    <dbReference type="NCBI Taxonomy" id="2024"/>
    <lineage>
        <taxon>Bacteria</taxon>
        <taxon>Bacillati</taxon>
        <taxon>Bacillota</taxon>
        <taxon>Bacilli</taxon>
        <taxon>Bacillales</taxon>
        <taxon>Thermoactinomycetaceae</taxon>
        <taxon>Thermoactinomyces</taxon>
    </lineage>
</organism>